<keyword evidence="3" id="KW-0540">Nuclease</keyword>
<keyword evidence="12" id="KW-1185">Reference proteome</keyword>
<dbReference type="AlphaFoldDB" id="A0A0V1IFY7"/>
<gene>
    <name evidence="9" type="primary">pol</name>
    <name evidence="8" type="ORF">T4A_12156</name>
    <name evidence="9" type="ORF">T4B_385</name>
    <name evidence="10" type="ORF">T4C_150</name>
</gene>
<evidence type="ECO:0000256" key="1">
    <source>
        <dbReference type="ARBA" id="ARBA00022679"/>
    </source>
</evidence>
<dbReference type="EMBL" id="JYDV01000164">
    <property type="protein sequence ID" value="KRZ27579.1"/>
    <property type="molecule type" value="Genomic_DNA"/>
</dbReference>
<evidence type="ECO:0000256" key="3">
    <source>
        <dbReference type="ARBA" id="ARBA00022722"/>
    </source>
</evidence>
<dbReference type="GO" id="GO:0004519">
    <property type="term" value="F:endonuclease activity"/>
    <property type="evidence" value="ECO:0007669"/>
    <property type="project" value="UniProtKB-KW"/>
</dbReference>
<organism evidence="9 12">
    <name type="scientific">Trichinella pseudospiralis</name>
    <name type="common">Parasitic roundworm</name>
    <dbReference type="NCBI Taxonomy" id="6337"/>
    <lineage>
        <taxon>Eukaryota</taxon>
        <taxon>Metazoa</taxon>
        <taxon>Ecdysozoa</taxon>
        <taxon>Nematoda</taxon>
        <taxon>Enoplea</taxon>
        <taxon>Dorylaimia</taxon>
        <taxon>Trichinellida</taxon>
        <taxon>Trichinellidae</taxon>
        <taxon>Trichinella</taxon>
    </lineage>
</organism>
<dbReference type="Gene3D" id="3.10.10.10">
    <property type="entry name" value="HIV Type 1 Reverse Transcriptase, subunit A, domain 1"/>
    <property type="match status" value="1"/>
</dbReference>
<dbReference type="InterPro" id="IPR043128">
    <property type="entry name" value="Rev_trsase/Diguanyl_cyclase"/>
</dbReference>
<feature type="compositionally biased region" description="Basic and acidic residues" evidence="6">
    <location>
        <begin position="1"/>
        <end position="12"/>
    </location>
</feature>
<keyword evidence="4" id="KW-0378">Hydrolase</keyword>
<dbReference type="Proteomes" id="UP000054805">
    <property type="component" value="Unassembled WGS sequence"/>
</dbReference>
<dbReference type="GO" id="GO:0016779">
    <property type="term" value="F:nucleotidyltransferase activity"/>
    <property type="evidence" value="ECO:0007669"/>
    <property type="project" value="UniProtKB-KW"/>
</dbReference>
<dbReference type="Gene3D" id="3.30.70.270">
    <property type="match status" value="2"/>
</dbReference>
<dbReference type="SUPFAM" id="SSF56672">
    <property type="entry name" value="DNA/RNA polymerases"/>
    <property type="match status" value="1"/>
</dbReference>
<dbReference type="EMBL" id="JYDR01000024">
    <property type="protein sequence ID" value="KRY74604.1"/>
    <property type="molecule type" value="Genomic_DNA"/>
</dbReference>
<evidence type="ECO:0000313" key="11">
    <source>
        <dbReference type="Proteomes" id="UP000054632"/>
    </source>
</evidence>
<keyword evidence="1" id="KW-0808">Transferase</keyword>
<evidence type="ECO:0000313" key="12">
    <source>
        <dbReference type="Proteomes" id="UP000054805"/>
    </source>
</evidence>
<accession>A0A0V1IFY7</accession>
<evidence type="ECO:0000313" key="10">
    <source>
        <dbReference type="EMBL" id="KRZ27579.1"/>
    </source>
</evidence>
<proteinExistence type="predicted"/>
<dbReference type="InterPro" id="IPR050951">
    <property type="entry name" value="Retrovirus_Pol_polyprotein"/>
</dbReference>
<dbReference type="CDD" id="cd00303">
    <property type="entry name" value="retropepsin_like"/>
    <property type="match status" value="1"/>
</dbReference>
<dbReference type="CDD" id="cd01647">
    <property type="entry name" value="RT_LTR"/>
    <property type="match status" value="1"/>
</dbReference>
<dbReference type="Gene3D" id="2.40.70.10">
    <property type="entry name" value="Acid Proteases"/>
    <property type="match status" value="1"/>
</dbReference>
<dbReference type="InterPro" id="IPR043502">
    <property type="entry name" value="DNA/RNA_pol_sf"/>
</dbReference>
<feature type="domain" description="Reverse transcriptase" evidence="7">
    <location>
        <begin position="397"/>
        <end position="621"/>
    </location>
</feature>
<keyword evidence="2" id="KW-0548">Nucleotidyltransferase</keyword>
<keyword evidence="4" id="KW-0255">Endonuclease</keyword>
<dbReference type="InterPro" id="IPR000477">
    <property type="entry name" value="RT_dom"/>
</dbReference>
<comment type="caution">
    <text evidence="9">The sequence shown here is derived from an EMBL/GenBank/DDBJ whole genome shotgun (WGS) entry which is preliminary data.</text>
</comment>
<evidence type="ECO:0000256" key="5">
    <source>
        <dbReference type="ARBA" id="ARBA00023268"/>
    </source>
</evidence>
<reference evidence="11 12" key="1">
    <citation type="submission" date="2015-01" db="EMBL/GenBank/DDBJ databases">
        <title>Evolution of Trichinella species and genotypes.</title>
        <authorList>
            <person name="Korhonen P.K."/>
            <person name="Edoardo P."/>
            <person name="Giuseppe L.R."/>
            <person name="Gasser R.B."/>
        </authorList>
    </citation>
    <scope>NUCLEOTIDE SEQUENCE [LARGE SCALE GENOMIC DNA]</scope>
    <source>
        <strain evidence="8">ISS13</strain>
        <strain evidence="10">ISS176</strain>
        <strain evidence="9">ISS588</strain>
    </source>
</reference>
<dbReference type="Proteomes" id="UP000054826">
    <property type="component" value="Unassembled WGS sequence"/>
</dbReference>
<dbReference type="Proteomes" id="UP000054632">
    <property type="component" value="Unassembled WGS sequence"/>
</dbReference>
<evidence type="ECO:0000313" key="9">
    <source>
        <dbReference type="EMBL" id="KRZ21654.1"/>
    </source>
</evidence>
<sequence length="733" mass="82702">MDRFLKPERLDVDPSSPTSSEQWKHWLATFENFLAALPRENLDKTSLLVNFVSPRIYSSITGSRTYEDAIQSLKSIFEKPVNEIYARHLLATRKQLPGESIDEFLRALNALAVACDCKPVTAVQYREELVRDAFVRGIHSQTIRQRQLESRSLDLASIYELASVLDAALRSSENYNENRSLPEAIAAAANDEDNEPLSESLSEWSSQPLETRAASFVAVQSILVSSARRVMLIAINGHYAKVCRSSASSSAAASLSTTTRATCLIDCLIDIESLIDSGSSESFIHPEVVKRLGLKIIPSSEPVSMASSAFTIKTLGCITVDLEIQDRLYKNFRLTVLPHLCADVILGQDFHRMHECVTLNYGGNLPPLIICGLATLQVDPPRLFAHLTPDCRPIATSSRKFSAEDTNFIRNEVRALLEDGIIEASISPWRAQVVVLKDERRKKRLVVDYSATINRFTLLDAYPLPKIDSLVQTIAKYRVFSTIDLKSAYHQIPIVNEERLYTAFEADGSLYQFTRIPFGVTNGVACFQRVINSFIEKEKLKGVVAYLDDVTNLEQFLSAAKKWNFTFNTDKCSFSTSKLRILGYEIENGEIRLDPRRLQPLRDLPLPCDAKALRRVLGLFAYYSQWIFNYFYKIRPLIDNKTFPVSLEAKTAFEQIKRDIENSAVRAIDENFPFELEADASNGRIAAVLNQLGRPVAFFSRTLQGPEKRYAAVEKEAQAIIEAIRHWKHYLSR</sequence>
<dbReference type="Pfam" id="PF00078">
    <property type="entry name" value="RVT_1"/>
    <property type="match status" value="1"/>
</dbReference>
<feature type="region of interest" description="Disordered" evidence="6">
    <location>
        <begin position="1"/>
        <end position="20"/>
    </location>
</feature>
<name>A0A0V1IFY7_TRIPS</name>
<dbReference type="InterPro" id="IPR021109">
    <property type="entry name" value="Peptidase_aspartic_dom_sf"/>
</dbReference>
<dbReference type="InterPro" id="IPR041577">
    <property type="entry name" value="RT_RNaseH_2"/>
</dbReference>
<dbReference type="Pfam" id="PF13650">
    <property type="entry name" value="Asp_protease_2"/>
    <property type="match status" value="1"/>
</dbReference>
<evidence type="ECO:0000259" key="7">
    <source>
        <dbReference type="PROSITE" id="PS50878"/>
    </source>
</evidence>
<dbReference type="PANTHER" id="PTHR37984:SF5">
    <property type="entry name" value="PROTEIN NYNRIN-LIKE"/>
    <property type="match status" value="1"/>
</dbReference>
<evidence type="ECO:0000256" key="4">
    <source>
        <dbReference type="ARBA" id="ARBA00022759"/>
    </source>
</evidence>
<dbReference type="PANTHER" id="PTHR37984">
    <property type="entry name" value="PROTEIN CBG26694"/>
    <property type="match status" value="1"/>
</dbReference>
<evidence type="ECO:0000313" key="8">
    <source>
        <dbReference type="EMBL" id="KRY74604.1"/>
    </source>
</evidence>
<evidence type="ECO:0000256" key="2">
    <source>
        <dbReference type="ARBA" id="ARBA00022695"/>
    </source>
</evidence>
<protein>
    <submittedName>
        <fullName evidence="9">Retrovirus-related Pol polyprotein from transposon gypsy</fullName>
    </submittedName>
</protein>
<keyword evidence="5" id="KW-0511">Multifunctional enzyme</keyword>
<dbReference type="PROSITE" id="PS50878">
    <property type="entry name" value="RT_POL"/>
    <property type="match status" value="1"/>
</dbReference>
<evidence type="ECO:0000256" key="6">
    <source>
        <dbReference type="SAM" id="MobiDB-lite"/>
    </source>
</evidence>
<dbReference type="Pfam" id="PF17919">
    <property type="entry name" value="RT_RNaseH_2"/>
    <property type="match status" value="1"/>
</dbReference>
<dbReference type="EMBL" id="JYDS01000198">
    <property type="protein sequence ID" value="KRZ21654.1"/>
    <property type="molecule type" value="Genomic_DNA"/>
</dbReference>
<dbReference type="SUPFAM" id="SSF50630">
    <property type="entry name" value="Acid proteases"/>
    <property type="match status" value="1"/>
</dbReference>